<evidence type="ECO:0000313" key="2">
    <source>
        <dbReference type="EMBL" id="SJZ75320.1"/>
    </source>
</evidence>
<protein>
    <submittedName>
        <fullName evidence="2">Outer membrane protein (Porin)</fullName>
    </submittedName>
</protein>
<name>A0A1T4N7Q6_VIBCI</name>
<dbReference type="RefSeq" id="WP_078925657.1">
    <property type="nucleotide sequence ID" value="NZ_FUXB01000005.1"/>
</dbReference>
<organism evidence="2 3">
    <name type="scientific">Vibrio cincinnatiensis DSM 19608</name>
    <dbReference type="NCBI Taxonomy" id="1123491"/>
    <lineage>
        <taxon>Bacteria</taxon>
        <taxon>Pseudomonadati</taxon>
        <taxon>Pseudomonadota</taxon>
        <taxon>Gammaproteobacteria</taxon>
        <taxon>Vibrionales</taxon>
        <taxon>Vibrionaceae</taxon>
        <taxon>Vibrio</taxon>
    </lineage>
</organism>
<keyword evidence="1" id="KW-0732">Signal</keyword>
<proteinExistence type="predicted"/>
<evidence type="ECO:0000256" key="1">
    <source>
        <dbReference type="SAM" id="SignalP"/>
    </source>
</evidence>
<dbReference type="Proteomes" id="UP000190834">
    <property type="component" value="Unassembled WGS sequence"/>
</dbReference>
<evidence type="ECO:0000313" key="3">
    <source>
        <dbReference type="Proteomes" id="UP000190834"/>
    </source>
</evidence>
<dbReference type="AlphaFoldDB" id="A0A1T4N7Q6"/>
<dbReference type="GeneID" id="70584270"/>
<gene>
    <name evidence="2" type="ORF">SAMN02745782_01254</name>
</gene>
<dbReference type="OrthoDB" id="6211646at2"/>
<sequence>MRVINSRKSVLPLALSAVFLALPITSQAARIYTAENGDYMDVFGEVGVGGYFGTKAKYKQYHSDDSYIDDTFATFGSKGRVGIFDYRIELDYERENWRGGSGDMELHIDKAWLGYRINQYHYLEFGLTDTAFDDYDAYGDLTFDTGAETGEAGDQDKTIKYEGNYQNFAVGLSYSYKGKSSSGQAQGNITNGYVGYFGDEFSMVLGAERRNGSAGESKYGLFKLYGVGLRYAITDQLLLGLNGFIEYEEIGECTTTSDPWVDPAIKVCNRYQEFKNQGGLVSFQYSFNERWDLVGSANYEAYKDWDRGSQQWGGDDALWEAMGRSRTFHTIGVRYKPSRSSVIEIEGNIGEAYQDAYAKATVFF</sequence>
<keyword evidence="3" id="KW-1185">Reference proteome</keyword>
<dbReference type="STRING" id="1123491.SAMN02745782_01254"/>
<reference evidence="3" key="1">
    <citation type="submission" date="2017-02" db="EMBL/GenBank/DDBJ databases">
        <authorList>
            <person name="Varghese N."/>
            <person name="Submissions S."/>
        </authorList>
    </citation>
    <scope>NUCLEOTIDE SEQUENCE [LARGE SCALE GENOMIC DNA]</scope>
    <source>
        <strain evidence="3">DSM 19608</strain>
    </source>
</reference>
<accession>A0A1T4N7Q6</accession>
<dbReference type="EMBL" id="FUXB01000005">
    <property type="protein sequence ID" value="SJZ75320.1"/>
    <property type="molecule type" value="Genomic_DNA"/>
</dbReference>
<feature type="signal peptide" evidence="1">
    <location>
        <begin position="1"/>
        <end position="28"/>
    </location>
</feature>
<dbReference type="SUPFAM" id="SSF56935">
    <property type="entry name" value="Porins"/>
    <property type="match status" value="1"/>
</dbReference>
<feature type="chain" id="PRO_5013318401" evidence="1">
    <location>
        <begin position="29"/>
        <end position="364"/>
    </location>
</feature>